<evidence type="ECO:0000313" key="1">
    <source>
        <dbReference type="EMBL" id="OIQ75020.1"/>
    </source>
</evidence>
<proteinExistence type="predicted"/>
<sequence>MTRPIDIPAVDSSALTTHRAISDAVYALEKRRRDAISELIRDFDRDHYRPNLALARQACATLGHQWSLTHFGPLGDPWYCCGVCHATECRREERDG</sequence>
<gene>
    <name evidence="1" type="ORF">GALL_433150</name>
</gene>
<protein>
    <submittedName>
        <fullName evidence="1">Uncharacterized protein</fullName>
    </submittedName>
</protein>
<name>A0A1J5Q561_9ZZZZ</name>
<reference evidence="1" key="1">
    <citation type="submission" date="2016-10" db="EMBL/GenBank/DDBJ databases">
        <title>Sequence of Gallionella enrichment culture.</title>
        <authorList>
            <person name="Poehlein A."/>
            <person name="Muehling M."/>
            <person name="Daniel R."/>
        </authorList>
    </citation>
    <scope>NUCLEOTIDE SEQUENCE</scope>
</reference>
<organism evidence="1">
    <name type="scientific">mine drainage metagenome</name>
    <dbReference type="NCBI Taxonomy" id="410659"/>
    <lineage>
        <taxon>unclassified sequences</taxon>
        <taxon>metagenomes</taxon>
        <taxon>ecological metagenomes</taxon>
    </lineage>
</organism>
<accession>A0A1J5Q561</accession>
<comment type="caution">
    <text evidence="1">The sequence shown here is derived from an EMBL/GenBank/DDBJ whole genome shotgun (WGS) entry which is preliminary data.</text>
</comment>
<dbReference type="AlphaFoldDB" id="A0A1J5Q561"/>
<dbReference type="EMBL" id="MLJW01002304">
    <property type="protein sequence ID" value="OIQ75020.1"/>
    <property type="molecule type" value="Genomic_DNA"/>
</dbReference>